<dbReference type="Pfam" id="PF00375">
    <property type="entry name" value="SDF"/>
    <property type="match status" value="1"/>
</dbReference>
<evidence type="ECO:0000256" key="4">
    <source>
        <dbReference type="ARBA" id="ARBA00022692"/>
    </source>
</evidence>
<keyword evidence="6" id="KW-1133">Transmembrane helix</keyword>
<dbReference type="Gene3D" id="1.20.1070.10">
    <property type="entry name" value="Rhodopsin 7-helix transmembrane proteins"/>
    <property type="match status" value="1"/>
</dbReference>
<dbReference type="AlphaFoldDB" id="A0A2A6BYF4"/>
<dbReference type="GO" id="GO:0005313">
    <property type="term" value="F:L-glutamate transmembrane transporter activity"/>
    <property type="evidence" value="ECO:0000318"/>
    <property type="project" value="GO_Central"/>
</dbReference>
<keyword evidence="7" id="KW-0472">Membrane</keyword>
<evidence type="ECO:0000313" key="10">
    <source>
        <dbReference type="Proteomes" id="UP000005239"/>
    </source>
</evidence>
<keyword evidence="8" id="KW-0325">Glycoprotein</keyword>
<dbReference type="CDD" id="cd14978">
    <property type="entry name" value="7tmA_FMRFamide_R-like"/>
    <property type="match status" value="1"/>
</dbReference>
<dbReference type="Proteomes" id="UP000005239">
    <property type="component" value="Unassembled WGS sequence"/>
</dbReference>
<protein>
    <submittedName>
        <fullName evidence="9">Glt-6</fullName>
    </submittedName>
</protein>
<dbReference type="InterPro" id="IPR000276">
    <property type="entry name" value="GPCR_Rhodpsn"/>
</dbReference>
<evidence type="ECO:0000256" key="3">
    <source>
        <dbReference type="ARBA" id="ARBA00022448"/>
    </source>
</evidence>
<dbReference type="PANTHER" id="PTHR11958:SF99">
    <property type="entry name" value="SODIUM-DEPENDENT EXCITATORY AMINO ACID TRANSPORTER GLT-6-RELATED"/>
    <property type="match status" value="1"/>
</dbReference>
<dbReference type="InterPro" id="IPR036458">
    <property type="entry name" value="Na:dicarbo_symporter_sf"/>
</dbReference>
<dbReference type="InterPro" id="IPR050746">
    <property type="entry name" value="DAACS"/>
</dbReference>
<evidence type="ECO:0000256" key="7">
    <source>
        <dbReference type="ARBA" id="ARBA00023136"/>
    </source>
</evidence>
<comment type="similarity">
    <text evidence="2">Belongs to the dicarboxylate/amino acid:cation symporter (DAACS) (TC 2.A.23) family.</text>
</comment>
<reference evidence="10" key="1">
    <citation type="journal article" date="2008" name="Nat. Genet.">
        <title>The Pristionchus pacificus genome provides a unique perspective on nematode lifestyle and parasitism.</title>
        <authorList>
            <person name="Dieterich C."/>
            <person name="Clifton S.W."/>
            <person name="Schuster L.N."/>
            <person name="Chinwalla A."/>
            <person name="Delehaunty K."/>
            <person name="Dinkelacker I."/>
            <person name="Fulton L."/>
            <person name="Fulton R."/>
            <person name="Godfrey J."/>
            <person name="Minx P."/>
            <person name="Mitreva M."/>
            <person name="Roeseler W."/>
            <person name="Tian H."/>
            <person name="Witte H."/>
            <person name="Yang S.P."/>
            <person name="Wilson R.K."/>
            <person name="Sommer R.J."/>
        </authorList>
    </citation>
    <scope>NUCLEOTIDE SEQUENCE [LARGE SCALE GENOMIC DNA]</scope>
    <source>
        <strain evidence="10">PS312</strain>
    </source>
</reference>
<dbReference type="GO" id="GO:0015501">
    <property type="term" value="F:glutamate:sodium symporter activity"/>
    <property type="evidence" value="ECO:0000318"/>
    <property type="project" value="GO_Central"/>
</dbReference>
<dbReference type="EnsemblMetazoa" id="PPA20052.1">
    <property type="protein sequence ID" value="PPA20052.1"/>
    <property type="gene ID" value="WBGene00109606"/>
</dbReference>
<dbReference type="PANTHER" id="PTHR11958">
    <property type="entry name" value="SODIUM/DICARBOXYLATE SYMPORTER-RELATED"/>
    <property type="match status" value="1"/>
</dbReference>
<keyword evidence="4" id="KW-0812">Transmembrane</keyword>
<dbReference type="GO" id="GO:0015813">
    <property type="term" value="P:L-glutamate transmembrane transport"/>
    <property type="evidence" value="ECO:0000318"/>
    <property type="project" value="GO_Central"/>
</dbReference>
<accession>A0A2A6BYF4</accession>
<dbReference type="InterPro" id="IPR017452">
    <property type="entry name" value="GPCR_Rhodpsn_7TM"/>
</dbReference>
<evidence type="ECO:0000313" key="9">
    <source>
        <dbReference type="EnsemblMetazoa" id="PPA20052.1"/>
    </source>
</evidence>
<evidence type="ECO:0000256" key="2">
    <source>
        <dbReference type="ARBA" id="ARBA00006148"/>
    </source>
</evidence>
<proteinExistence type="inferred from homology"/>
<name>A0A2A6BYF4_PRIPA</name>
<dbReference type="PROSITE" id="PS00714">
    <property type="entry name" value="NA_DICARBOXYL_SYMP_2"/>
    <property type="match status" value="1"/>
</dbReference>
<dbReference type="PROSITE" id="PS50262">
    <property type="entry name" value="G_PROTEIN_RECEP_F1_2"/>
    <property type="match status" value="1"/>
</dbReference>
<dbReference type="Pfam" id="PF00001">
    <property type="entry name" value="7tm_1"/>
    <property type="match status" value="1"/>
</dbReference>
<keyword evidence="5" id="KW-0769">Symport</keyword>
<dbReference type="SUPFAM" id="SSF81321">
    <property type="entry name" value="Family A G protein-coupled receptor-like"/>
    <property type="match status" value="1"/>
</dbReference>
<dbReference type="PROSITE" id="PS00713">
    <property type="entry name" value="NA_DICARBOXYL_SYMP_1"/>
    <property type="match status" value="1"/>
</dbReference>
<dbReference type="InterPro" id="IPR001991">
    <property type="entry name" value="Na-dicarboxylate_symporter"/>
</dbReference>
<dbReference type="InterPro" id="IPR018107">
    <property type="entry name" value="Na-dicarboxylate_symporter_CS"/>
</dbReference>
<dbReference type="Gene3D" id="1.10.3860.10">
    <property type="entry name" value="Sodium:dicarboxylate symporter"/>
    <property type="match status" value="1"/>
</dbReference>
<reference evidence="9" key="2">
    <citation type="submission" date="2022-06" db="UniProtKB">
        <authorList>
            <consortium name="EnsemblMetazoa"/>
        </authorList>
    </citation>
    <scope>IDENTIFICATION</scope>
    <source>
        <strain evidence="9">PS312</strain>
    </source>
</reference>
<keyword evidence="3" id="KW-0813">Transport</keyword>
<dbReference type="GO" id="GO:0005886">
    <property type="term" value="C:plasma membrane"/>
    <property type="evidence" value="ECO:0000318"/>
    <property type="project" value="GO_Central"/>
</dbReference>
<keyword evidence="10" id="KW-1185">Reference proteome</keyword>
<dbReference type="PRINTS" id="PR00173">
    <property type="entry name" value="EDTRNSPORT"/>
</dbReference>
<evidence type="ECO:0000256" key="8">
    <source>
        <dbReference type="ARBA" id="ARBA00023180"/>
    </source>
</evidence>
<evidence type="ECO:0000256" key="5">
    <source>
        <dbReference type="ARBA" id="ARBA00022847"/>
    </source>
</evidence>
<comment type="subcellular location">
    <subcellularLocation>
        <location evidence="1">Membrane</location>
        <topology evidence="1">Multi-pass membrane protein</topology>
    </subcellularLocation>
</comment>
<gene>
    <name evidence="9" type="primary">WBGene00109606</name>
</gene>
<evidence type="ECO:0000256" key="1">
    <source>
        <dbReference type="ARBA" id="ARBA00004141"/>
    </source>
</evidence>
<accession>A0A8R1YI39</accession>
<dbReference type="GO" id="GO:0015175">
    <property type="term" value="F:neutral L-amino acid transmembrane transporter activity"/>
    <property type="evidence" value="ECO:0000318"/>
    <property type="project" value="GO_Central"/>
</dbReference>
<evidence type="ECO:0000256" key="6">
    <source>
        <dbReference type="ARBA" id="ARBA00022989"/>
    </source>
</evidence>
<dbReference type="SUPFAM" id="SSF118215">
    <property type="entry name" value="Proton glutamate symport protein"/>
    <property type="match status" value="1"/>
</dbReference>
<organism evidence="9 10">
    <name type="scientific">Pristionchus pacificus</name>
    <name type="common">Parasitic nematode worm</name>
    <dbReference type="NCBI Taxonomy" id="54126"/>
    <lineage>
        <taxon>Eukaryota</taxon>
        <taxon>Metazoa</taxon>
        <taxon>Ecdysozoa</taxon>
        <taxon>Nematoda</taxon>
        <taxon>Chromadorea</taxon>
        <taxon>Rhabditida</taxon>
        <taxon>Rhabditina</taxon>
        <taxon>Diplogasteromorpha</taxon>
        <taxon>Diplogasteroidea</taxon>
        <taxon>Neodiplogasteridae</taxon>
        <taxon>Pristionchus</taxon>
    </lineage>
</organism>
<sequence length="1004" mass="112232">QLILVNNHLLINLPSLPLPLPSIVSSPSPFPPSRLHPSLLLPFLHSLNPSMDLLLDNSSFPSIFSSNSSFDRPPDLLPSSSSFNNSSFSLRGDGCDYFNSSCVCHTEYQFYEWRERVLLGLLALPIIAFGLIANLTSVRIFTHRLMSLSSINWYLAVLSASDSLILISSFFVLSLPRAGEFLTWWRFNYISYSVTPYMYGMMMAAQTCSVWMTVGVSLHRYIGVCHPYKSHSLLPNKRVATFISSIILFSCLFNMTRLFEVHVSNVCFRFNIEYELPSLAPTLMRINELYMTIFFGWAYTVVMFALPFSLLIILNTMVLLAVRKSRRMHALSSANDELSRRSERKERQTSIMLIAVVLLFLFCNSLAFLVNIMENFGIQTEFFKTLVMFSNFLVIINASCNICIYLLFSEKYRLLLQHYVLCECGNQADLLVNSCPFNWSSEEEKVLIIFSLYSSFRSFPYGNPIESSSTYRQNAYDKAHDFFSHNVLLLLTLLSVFFGLLFGFFLRPLNLSQDTLNLINFPGEIFMQVLKMMILPLIFSSLISALAQMDAREAGQMGLATVLYYLTTTILATMLGIALVITIHPGDPSVKEGILAMESSDTDVSPLDTFLDLVRNMFPENIIQATFERVQTEYVTKKPPSMAKNGTNNFKKRISPAKGTNILGIIVFCTAFGIVISHLGEKARIVVDFFVILDAVIMRWVEALMWFAPLGIFCLISGNLLELDDLGDTAQMLFLYVVTITLGFLIHAIIVTPLLYFLCTRKNPLVIVKGMLQALVTAFGTASGGAALPTSMQCLEENCGIDRRIARFVLPLGSTINMDGNALYEAVAVIFIAQLNNVELSFVEVITVSVTATVASIGLGSVPAGLVSILLILSTVGLPAKDVSLIITVDWLLDRIRTSVNVLGDGFAAGVVAHILKSRLEESDQKHDYRHEIKEEIEQLKSGAPSRKPSNFSGWSFNSRDFLGPLSQSRPISRRNSGILSWRYPFSAAPSDPSYTPLPKVDHV</sequence>
<dbReference type="GO" id="GO:0004930">
    <property type="term" value="F:G protein-coupled receptor activity"/>
    <property type="evidence" value="ECO:0007669"/>
    <property type="project" value="InterPro"/>
</dbReference>